<sequence length="91" mass="10152">MNPYGMPSQPYHQGGQSPSLPLFNGPVTVNPVDPFVVETLQGCMGHYVVIETTRGRIEGIVQSCKPDHVALRVRNNTFFVRIAEIVWIMPD</sequence>
<gene>
    <name evidence="1" type="ORF">ACFFSY_11415</name>
</gene>
<dbReference type="Proteomes" id="UP001589747">
    <property type="component" value="Unassembled WGS sequence"/>
</dbReference>
<protein>
    <submittedName>
        <fullName evidence="1">YuzF family protein</fullName>
    </submittedName>
</protein>
<reference evidence="1 2" key="1">
    <citation type="submission" date="2024-09" db="EMBL/GenBank/DDBJ databases">
        <authorList>
            <person name="Sun Q."/>
            <person name="Mori K."/>
        </authorList>
    </citation>
    <scope>NUCLEOTIDE SEQUENCE [LARGE SCALE GENOMIC DNA]</scope>
    <source>
        <strain evidence="1 2">TISTR 2452</strain>
    </source>
</reference>
<accession>A0ABV5KMS9</accession>
<dbReference type="Pfam" id="PF10842">
    <property type="entry name" value="DUF2642"/>
    <property type="match status" value="1"/>
</dbReference>
<dbReference type="RefSeq" id="WP_377493910.1">
    <property type="nucleotide sequence ID" value="NZ_JBHMDO010000021.1"/>
</dbReference>
<evidence type="ECO:0000313" key="1">
    <source>
        <dbReference type="EMBL" id="MFB9326522.1"/>
    </source>
</evidence>
<dbReference type="InterPro" id="IPR020139">
    <property type="entry name" value="DUF2642"/>
</dbReference>
<evidence type="ECO:0000313" key="2">
    <source>
        <dbReference type="Proteomes" id="UP001589747"/>
    </source>
</evidence>
<organism evidence="1 2">
    <name type="scientific">Paenibacillus aurantiacus</name>
    <dbReference type="NCBI Taxonomy" id="1936118"/>
    <lineage>
        <taxon>Bacteria</taxon>
        <taxon>Bacillati</taxon>
        <taxon>Bacillota</taxon>
        <taxon>Bacilli</taxon>
        <taxon>Bacillales</taxon>
        <taxon>Paenibacillaceae</taxon>
        <taxon>Paenibacillus</taxon>
    </lineage>
</organism>
<dbReference type="EMBL" id="JBHMDO010000021">
    <property type="protein sequence ID" value="MFB9326522.1"/>
    <property type="molecule type" value="Genomic_DNA"/>
</dbReference>
<proteinExistence type="predicted"/>
<name>A0ABV5KMS9_9BACL</name>
<comment type="caution">
    <text evidence="1">The sequence shown here is derived from an EMBL/GenBank/DDBJ whole genome shotgun (WGS) entry which is preliminary data.</text>
</comment>
<keyword evidence="2" id="KW-1185">Reference proteome</keyword>